<accession>A0A2C9DAH8</accession>
<dbReference type="SUPFAM" id="SSF53639">
    <property type="entry name" value="AraD/HMP-PK domain-like"/>
    <property type="match status" value="1"/>
</dbReference>
<dbReference type="PRINTS" id="PR00081">
    <property type="entry name" value="GDHRDH"/>
</dbReference>
<evidence type="ECO:0000313" key="4">
    <source>
        <dbReference type="EMBL" id="SON57266.1"/>
    </source>
</evidence>
<proteinExistence type="inferred from homology"/>
<dbReference type="InterPro" id="IPR036291">
    <property type="entry name" value="NAD(P)-bd_dom_sf"/>
</dbReference>
<dbReference type="Pfam" id="PF00596">
    <property type="entry name" value="Aldolase_II"/>
    <property type="match status" value="1"/>
</dbReference>
<dbReference type="Proteomes" id="UP000223606">
    <property type="component" value="Chromosome 1"/>
</dbReference>
<gene>
    <name evidence="4" type="ORF">HDIA_3725</name>
</gene>
<dbReference type="SUPFAM" id="SSF51735">
    <property type="entry name" value="NAD(P)-binding Rossmann-fold domains"/>
    <property type="match status" value="1"/>
</dbReference>
<dbReference type="RefSeq" id="WP_099557552.1">
    <property type="nucleotide sequence ID" value="NZ_LT960614.1"/>
</dbReference>
<feature type="domain" description="Class II aldolase/adducin N-terminal" evidence="3">
    <location>
        <begin position="27"/>
        <end position="229"/>
    </location>
</feature>
<reference evidence="5" key="1">
    <citation type="submission" date="2017-09" db="EMBL/GenBank/DDBJ databases">
        <title>Genome sequence of Nannocystis excedens DSM 71.</title>
        <authorList>
            <person name="Blom J."/>
        </authorList>
    </citation>
    <scope>NUCLEOTIDE SEQUENCE [LARGE SCALE GENOMIC DNA]</scope>
    <source>
        <strain evidence="5">type strain: E19</strain>
    </source>
</reference>
<dbReference type="OrthoDB" id="9774430at2"/>
<keyword evidence="2 4" id="KW-0560">Oxidoreductase</keyword>
<dbReference type="Gene3D" id="3.40.50.720">
    <property type="entry name" value="NAD(P)-binding Rossmann-like Domain"/>
    <property type="match status" value="1"/>
</dbReference>
<dbReference type="FunFam" id="3.40.50.720:FF:000084">
    <property type="entry name" value="Short-chain dehydrogenase reductase"/>
    <property type="match status" value="1"/>
</dbReference>
<dbReference type="GO" id="GO:0050235">
    <property type="term" value="F:pyridoxal 4-dehydrogenase activity"/>
    <property type="evidence" value="ECO:0007669"/>
    <property type="project" value="UniProtKB-EC"/>
</dbReference>
<protein>
    <submittedName>
        <fullName evidence="4">Pyridoxal 4-dehydrogenase</fullName>
        <ecNumber evidence="4">1.1.1.107</ecNumber>
    </submittedName>
</protein>
<dbReference type="InterPro" id="IPR036409">
    <property type="entry name" value="Aldolase_II/adducin_N_sf"/>
</dbReference>
<sequence length="699" mass="75949">MLTRNPGARLENLWDEARAASMTEAERLIYRSNLLGSDKRVTNYGGGNTSAKVMEKDPLTGGEVEVLWVKGSGGDVGTIKRDGFSTLYMDKLRALKDVYRGVDFEDEMVGYLPHCTFNLNPRAASIDTPLHAYVPKPHVDHMHPDAIIAIAASANSRELTQKIFGDEIGWLPWKRPGYELGLWLEKFCLENPDARGLVLESHGLFTWGDTARESYETTIEIINKAIAWFEEEITGEVFGGQKVPTLEPAERRSVASRLMPVIRGLIGADEGKLGHFDDSAAVLEFVGSNALESLAALGTSCPDHFLRTKIRPLVIDFDPAHPDIEKTVVGLPAAIEAYRADYAAYYERCKRETSPAMRDPNAVVYLVPGVGMITFAKDKATARISGEFYVNAINVMRGASSVSTYCGLPEQEAFDIEYWLLEEAKLQRMPKPKALAGKIALVTGGAGGIGKATAARLAREGACVMLADIDEPALDAAKDELTSAFGADNVRSVVMNVVSEDAIETGYKDCIVEFGGLDILVSNAGLASSAPIEETSLALWNKNIDILATGYFLVSREAFKLFRTQKIGGNVVFVASKNGLAASPGASAYCTAKAAEIHLARCLALEGASAGIRVNVVNPDAVLRGSKIWTGEWKEQRAAAYNMGVDELEAHYRDRSMLKRSVYPEDIAEAIYFFASDMSAKSTGNIVNVDAGNAQSFTR</sequence>
<dbReference type="EC" id="1.1.1.107" evidence="4"/>
<dbReference type="CDD" id="cd08943">
    <property type="entry name" value="R1PA_ADH_SDR_c"/>
    <property type="match status" value="1"/>
</dbReference>
<dbReference type="InterPro" id="IPR001303">
    <property type="entry name" value="Aldolase_II/adducin_N"/>
</dbReference>
<evidence type="ECO:0000313" key="5">
    <source>
        <dbReference type="Proteomes" id="UP000223606"/>
    </source>
</evidence>
<dbReference type="InterPro" id="IPR013454">
    <property type="entry name" value="Bifunc_RhaD/ADH"/>
</dbReference>
<name>A0A2C9DAH8_9HYPH</name>
<evidence type="ECO:0000256" key="2">
    <source>
        <dbReference type="ARBA" id="ARBA00023002"/>
    </source>
</evidence>
<evidence type="ECO:0000256" key="1">
    <source>
        <dbReference type="ARBA" id="ARBA00006484"/>
    </source>
</evidence>
<comment type="similarity">
    <text evidence="1">Belongs to the short-chain dehydrogenases/reductases (SDR) family.</text>
</comment>
<dbReference type="PANTHER" id="PTHR43669">
    <property type="entry name" value="5-KETO-D-GLUCONATE 5-REDUCTASE"/>
    <property type="match status" value="1"/>
</dbReference>
<dbReference type="Pfam" id="PF13561">
    <property type="entry name" value="adh_short_C2"/>
    <property type="match status" value="1"/>
</dbReference>
<dbReference type="PRINTS" id="PR00080">
    <property type="entry name" value="SDRFAMILY"/>
</dbReference>
<organism evidence="4 5">
    <name type="scientific">Hartmannibacter diazotrophicus</name>
    <dbReference type="NCBI Taxonomy" id="1482074"/>
    <lineage>
        <taxon>Bacteria</taxon>
        <taxon>Pseudomonadati</taxon>
        <taxon>Pseudomonadota</taxon>
        <taxon>Alphaproteobacteria</taxon>
        <taxon>Hyphomicrobiales</taxon>
        <taxon>Pleomorphomonadaceae</taxon>
        <taxon>Hartmannibacter</taxon>
    </lineage>
</organism>
<dbReference type="SMART" id="SM01007">
    <property type="entry name" value="Aldolase_II"/>
    <property type="match status" value="1"/>
</dbReference>
<evidence type="ECO:0000259" key="3">
    <source>
        <dbReference type="SMART" id="SM01007"/>
    </source>
</evidence>
<dbReference type="NCBIfam" id="NF006189">
    <property type="entry name" value="PRK08324.1-3"/>
    <property type="match status" value="1"/>
</dbReference>
<dbReference type="EMBL" id="LT960614">
    <property type="protein sequence ID" value="SON57266.1"/>
    <property type="molecule type" value="Genomic_DNA"/>
</dbReference>
<dbReference type="NCBIfam" id="TIGR02632">
    <property type="entry name" value="RhaD_aldol-ADH"/>
    <property type="match status" value="1"/>
</dbReference>
<dbReference type="Gene3D" id="3.40.225.10">
    <property type="entry name" value="Class II aldolase/adducin N-terminal domain"/>
    <property type="match status" value="1"/>
</dbReference>
<dbReference type="PANTHER" id="PTHR43669:SF8">
    <property type="entry name" value="SHORT-CHAIN TYPE DEHYDROGENASE_REDUCTASE-RELATED"/>
    <property type="match status" value="1"/>
</dbReference>
<dbReference type="AlphaFoldDB" id="A0A2C9DAH8"/>
<dbReference type="KEGG" id="hdi:HDIA_3725"/>
<keyword evidence="5" id="KW-1185">Reference proteome</keyword>
<dbReference type="InterPro" id="IPR002347">
    <property type="entry name" value="SDR_fam"/>
</dbReference>